<dbReference type="PROSITE" id="PS00211">
    <property type="entry name" value="ABC_TRANSPORTER_1"/>
    <property type="match status" value="1"/>
</dbReference>
<evidence type="ECO:0000256" key="3">
    <source>
        <dbReference type="ARBA" id="ARBA00022475"/>
    </source>
</evidence>
<feature type="region of interest" description="Disordered" evidence="9">
    <location>
        <begin position="342"/>
        <end position="372"/>
    </location>
</feature>
<evidence type="ECO:0000256" key="2">
    <source>
        <dbReference type="ARBA" id="ARBA00022448"/>
    </source>
</evidence>
<dbReference type="GO" id="GO:0005524">
    <property type="term" value="F:ATP binding"/>
    <property type="evidence" value="ECO:0007669"/>
    <property type="project" value="UniProtKB-KW"/>
</dbReference>
<evidence type="ECO:0000256" key="9">
    <source>
        <dbReference type="SAM" id="MobiDB-lite"/>
    </source>
</evidence>
<evidence type="ECO:0000256" key="8">
    <source>
        <dbReference type="ARBA" id="ARBA00023136"/>
    </source>
</evidence>
<dbReference type="InterPro" id="IPR003593">
    <property type="entry name" value="AAA+_ATPase"/>
</dbReference>
<dbReference type="GO" id="GO:0005886">
    <property type="term" value="C:plasma membrane"/>
    <property type="evidence" value="ECO:0007669"/>
    <property type="project" value="UniProtKB-SubCell"/>
</dbReference>
<protein>
    <submittedName>
        <fullName evidence="13">ABC transporter ATP-binding protein/permease</fullName>
    </submittedName>
</protein>
<dbReference type="Gene3D" id="1.20.1560.10">
    <property type="entry name" value="ABC transporter type 1, transmembrane domain"/>
    <property type="match status" value="1"/>
</dbReference>
<reference evidence="13" key="1">
    <citation type="journal article" date="2021" name="PeerJ">
        <title>Extensive microbial diversity within the chicken gut microbiome revealed by metagenomics and culture.</title>
        <authorList>
            <person name="Gilroy R."/>
            <person name="Ravi A."/>
            <person name="Getino M."/>
            <person name="Pursley I."/>
            <person name="Horton D.L."/>
            <person name="Alikhan N.F."/>
            <person name="Baker D."/>
            <person name="Gharbi K."/>
            <person name="Hall N."/>
            <person name="Watson M."/>
            <person name="Adriaenssens E.M."/>
            <person name="Foster-Nyarko E."/>
            <person name="Jarju S."/>
            <person name="Secka A."/>
            <person name="Antonio M."/>
            <person name="Oren A."/>
            <person name="Chaudhuri R.R."/>
            <person name="La Ragione R."/>
            <person name="Hildebrand F."/>
            <person name="Pallen M.J."/>
        </authorList>
    </citation>
    <scope>NUCLEOTIDE SEQUENCE</scope>
    <source>
        <strain evidence="13">ChiSjej1B19-8411</strain>
    </source>
</reference>
<dbReference type="InterPro" id="IPR036640">
    <property type="entry name" value="ABC1_TM_sf"/>
</dbReference>
<accession>A0A9D2B431</accession>
<evidence type="ECO:0000256" key="6">
    <source>
        <dbReference type="ARBA" id="ARBA00022840"/>
    </source>
</evidence>
<dbReference type="Gene3D" id="3.40.50.300">
    <property type="entry name" value="P-loop containing nucleotide triphosphate hydrolases"/>
    <property type="match status" value="1"/>
</dbReference>
<evidence type="ECO:0000313" key="13">
    <source>
        <dbReference type="EMBL" id="HIX60370.1"/>
    </source>
</evidence>
<evidence type="ECO:0000256" key="5">
    <source>
        <dbReference type="ARBA" id="ARBA00022741"/>
    </source>
</evidence>
<keyword evidence="3" id="KW-1003">Cell membrane</keyword>
<feature type="transmembrane region" description="Helical" evidence="10">
    <location>
        <begin position="137"/>
        <end position="154"/>
    </location>
</feature>
<proteinExistence type="predicted"/>
<feature type="domain" description="ABC transmembrane type-1" evidence="12">
    <location>
        <begin position="26"/>
        <end position="301"/>
    </location>
</feature>
<evidence type="ECO:0000256" key="10">
    <source>
        <dbReference type="SAM" id="Phobius"/>
    </source>
</evidence>
<evidence type="ECO:0000259" key="11">
    <source>
        <dbReference type="PROSITE" id="PS50893"/>
    </source>
</evidence>
<feature type="transmembrane region" description="Helical" evidence="10">
    <location>
        <begin position="160"/>
        <end position="180"/>
    </location>
</feature>
<name>A0A9D2B431_9FIRM</name>
<dbReference type="GO" id="GO:0034040">
    <property type="term" value="F:ATPase-coupled lipid transmembrane transporter activity"/>
    <property type="evidence" value="ECO:0007669"/>
    <property type="project" value="TreeGrafter"/>
</dbReference>
<dbReference type="SUPFAM" id="SSF90123">
    <property type="entry name" value="ABC transporter transmembrane region"/>
    <property type="match status" value="1"/>
</dbReference>
<dbReference type="InterPro" id="IPR017871">
    <property type="entry name" value="ABC_transporter-like_CS"/>
</dbReference>
<sequence length="630" mass="69507">MIRSRLIHTVSESGKYIAGNVCVQWFSLLANILMMSTIAVFLQKLYDGTADRAAVGAAAGFTVLAVAVRFVCSVLSSRMSYLSSRAVKKTLREMIFRKLLRLGASYKERIQTSEVVQMAVEGVDQLETYFGAYLPQLFYAMLAPLTLFAVLCFVNVPSAVVLLICVPLIPVTIAAVQRWAKKLLAKYWGQYTALGDTFLENLQGLTTTKIYQSDGFKHQEMNEQSEHFRKITMKVLTMQLNSITVMDLIAYGGAGLGVILAVTQFRAGHVDLAGCLLIILLAADFFLPMRMLGSYFHIAMNGMAASDKIFRLLDLPEAEERQEKVPKDCSIRMRGLRFSYGNAEIPQNGQDEGSETEHGEKQRIPRRERNNREILHGVDMDFPKGSFTAIVGESGCGKSTIASILMGRNQGYAGELTVGGIPLSEISEESLMENFTYVSHQSYLFKGTVRDNLSMAGSGAMDPVSAGKSDGEADFRNGYLAAEAEEARMWQVLEQVNLADFLRSENGLDTLLCEKASNLSGGQCQRLALARALLHDSPVYIFDEATSNIDVESENDIMAQILELAGRKTVILISHRLDNVTAADQIYVLDKGSIAEKGAHRELLEQDGTYSRLWTAQQELENYGKGGTAE</sequence>
<feature type="transmembrane region" description="Helical" evidence="10">
    <location>
        <begin position="268"/>
        <end position="287"/>
    </location>
</feature>
<dbReference type="FunFam" id="3.40.50.300:FF:000854">
    <property type="entry name" value="Multidrug ABC transporter ATP-binding protein"/>
    <property type="match status" value="1"/>
</dbReference>
<evidence type="ECO:0000259" key="12">
    <source>
        <dbReference type="PROSITE" id="PS50929"/>
    </source>
</evidence>
<comment type="caution">
    <text evidence="13">The sequence shown here is derived from an EMBL/GenBank/DDBJ whole genome shotgun (WGS) entry which is preliminary data.</text>
</comment>
<dbReference type="Proteomes" id="UP000886817">
    <property type="component" value="Unassembled WGS sequence"/>
</dbReference>
<dbReference type="AlphaFoldDB" id="A0A9D2B431"/>
<dbReference type="Pfam" id="PF00005">
    <property type="entry name" value="ABC_tran"/>
    <property type="match status" value="1"/>
</dbReference>
<dbReference type="PROSITE" id="PS50893">
    <property type="entry name" value="ABC_TRANSPORTER_2"/>
    <property type="match status" value="1"/>
</dbReference>
<dbReference type="PANTHER" id="PTHR24221:SF654">
    <property type="entry name" value="ATP-BINDING CASSETTE SUB-FAMILY B MEMBER 6"/>
    <property type="match status" value="1"/>
</dbReference>
<dbReference type="PROSITE" id="PS50929">
    <property type="entry name" value="ABC_TM1F"/>
    <property type="match status" value="1"/>
</dbReference>
<keyword evidence="4 10" id="KW-0812">Transmembrane</keyword>
<keyword evidence="2" id="KW-0813">Transport</keyword>
<keyword evidence="5" id="KW-0547">Nucleotide-binding</keyword>
<feature type="transmembrane region" description="Helical" evidence="10">
    <location>
        <begin position="54"/>
        <end position="75"/>
    </location>
</feature>
<dbReference type="GO" id="GO:0016887">
    <property type="term" value="F:ATP hydrolysis activity"/>
    <property type="evidence" value="ECO:0007669"/>
    <property type="project" value="InterPro"/>
</dbReference>
<evidence type="ECO:0000313" key="14">
    <source>
        <dbReference type="Proteomes" id="UP000886817"/>
    </source>
</evidence>
<dbReference type="InterPro" id="IPR003439">
    <property type="entry name" value="ABC_transporter-like_ATP-bd"/>
</dbReference>
<dbReference type="InterPro" id="IPR039421">
    <property type="entry name" value="Type_1_exporter"/>
</dbReference>
<keyword evidence="6 13" id="KW-0067">ATP-binding</keyword>
<dbReference type="GO" id="GO:0140359">
    <property type="term" value="F:ABC-type transporter activity"/>
    <property type="evidence" value="ECO:0007669"/>
    <property type="project" value="InterPro"/>
</dbReference>
<dbReference type="PANTHER" id="PTHR24221">
    <property type="entry name" value="ATP-BINDING CASSETTE SUB-FAMILY B"/>
    <property type="match status" value="1"/>
</dbReference>
<keyword evidence="7 10" id="KW-1133">Transmembrane helix</keyword>
<feature type="transmembrane region" description="Helical" evidence="10">
    <location>
        <begin position="240"/>
        <end position="262"/>
    </location>
</feature>
<organism evidence="13 14">
    <name type="scientific">Candidatus Blautia gallistercoris</name>
    <dbReference type="NCBI Taxonomy" id="2838490"/>
    <lineage>
        <taxon>Bacteria</taxon>
        <taxon>Bacillati</taxon>
        <taxon>Bacillota</taxon>
        <taxon>Clostridia</taxon>
        <taxon>Lachnospirales</taxon>
        <taxon>Lachnospiraceae</taxon>
        <taxon>Blautia</taxon>
    </lineage>
</organism>
<dbReference type="Pfam" id="PF00664">
    <property type="entry name" value="ABC_membrane"/>
    <property type="match status" value="1"/>
</dbReference>
<dbReference type="SUPFAM" id="SSF52540">
    <property type="entry name" value="P-loop containing nucleoside triphosphate hydrolases"/>
    <property type="match status" value="1"/>
</dbReference>
<dbReference type="CDD" id="cd03228">
    <property type="entry name" value="ABCC_MRP_Like"/>
    <property type="match status" value="1"/>
</dbReference>
<comment type="subcellular location">
    <subcellularLocation>
        <location evidence="1">Cell membrane</location>
        <topology evidence="1">Multi-pass membrane protein</topology>
    </subcellularLocation>
</comment>
<reference evidence="13" key="2">
    <citation type="submission" date="2021-04" db="EMBL/GenBank/DDBJ databases">
        <authorList>
            <person name="Gilroy R."/>
        </authorList>
    </citation>
    <scope>NUCLEOTIDE SEQUENCE</scope>
    <source>
        <strain evidence="13">ChiSjej1B19-8411</strain>
    </source>
</reference>
<feature type="transmembrane region" description="Helical" evidence="10">
    <location>
        <begin position="21"/>
        <end position="42"/>
    </location>
</feature>
<feature type="domain" description="ABC transporter" evidence="11">
    <location>
        <begin position="359"/>
        <end position="616"/>
    </location>
</feature>
<dbReference type="InterPro" id="IPR011527">
    <property type="entry name" value="ABC1_TM_dom"/>
</dbReference>
<gene>
    <name evidence="13" type="ORF">IAA45_11745</name>
</gene>
<keyword evidence="8 10" id="KW-0472">Membrane</keyword>
<evidence type="ECO:0000256" key="7">
    <source>
        <dbReference type="ARBA" id="ARBA00022989"/>
    </source>
</evidence>
<evidence type="ECO:0000256" key="4">
    <source>
        <dbReference type="ARBA" id="ARBA00022692"/>
    </source>
</evidence>
<dbReference type="SMART" id="SM00382">
    <property type="entry name" value="AAA"/>
    <property type="match status" value="1"/>
</dbReference>
<evidence type="ECO:0000256" key="1">
    <source>
        <dbReference type="ARBA" id="ARBA00004651"/>
    </source>
</evidence>
<dbReference type="InterPro" id="IPR027417">
    <property type="entry name" value="P-loop_NTPase"/>
</dbReference>
<feature type="compositionally biased region" description="Basic and acidic residues" evidence="9">
    <location>
        <begin position="355"/>
        <end position="372"/>
    </location>
</feature>
<dbReference type="CDD" id="cd18781">
    <property type="entry name" value="ABC_6TM_AarD_CydDC_like"/>
    <property type="match status" value="1"/>
</dbReference>
<dbReference type="EMBL" id="DXEX01000251">
    <property type="protein sequence ID" value="HIX60370.1"/>
    <property type="molecule type" value="Genomic_DNA"/>
</dbReference>